<dbReference type="GO" id="GO:1990404">
    <property type="term" value="F:NAD+-protein mono-ADP-ribosyltransferase activity"/>
    <property type="evidence" value="ECO:0007669"/>
    <property type="project" value="Ensembl"/>
</dbReference>
<dbReference type="GO" id="GO:0045721">
    <property type="term" value="P:negative regulation of gluconeogenesis"/>
    <property type="evidence" value="ECO:0007669"/>
    <property type="project" value="Ensembl"/>
</dbReference>
<dbReference type="GO" id="GO:0097372">
    <property type="term" value="F:histone H3K18 deacetylase activity, NAD-dependent"/>
    <property type="evidence" value="ECO:0007669"/>
    <property type="project" value="Ensembl"/>
</dbReference>
<name>A0A493TTT8_ANAPP</name>
<dbReference type="GO" id="GO:0045944">
    <property type="term" value="P:positive regulation of transcription by RNA polymerase II"/>
    <property type="evidence" value="ECO:0007669"/>
    <property type="project" value="Ensembl"/>
</dbReference>
<evidence type="ECO:0000256" key="6">
    <source>
        <dbReference type="SAM" id="MobiDB-lite"/>
    </source>
</evidence>
<dbReference type="EC" id="2.3.1.286" evidence="1"/>
<dbReference type="GO" id="GO:0010569">
    <property type="term" value="P:regulation of double-strand break repair via homologous recombination"/>
    <property type="evidence" value="ECO:0007669"/>
    <property type="project" value="Ensembl"/>
</dbReference>
<dbReference type="GO" id="GO:0031648">
    <property type="term" value="P:protein destabilization"/>
    <property type="evidence" value="ECO:0007669"/>
    <property type="project" value="Ensembl"/>
</dbReference>
<dbReference type="GO" id="GO:0005783">
    <property type="term" value="C:endoplasmic reticulum"/>
    <property type="evidence" value="ECO:0007669"/>
    <property type="project" value="Ensembl"/>
</dbReference>
<dbReference type="GO" id="GO:0050708">
    <property type="term" value="P:regulation of protein secretion"/>
    <property type="evidence" value="ECO:0007669"/>
    <property type="project" value="Ensembl"/>
</dbReference>
<sequence length="203" mass="22085">GGRCHRSCPCCPRAALPGRSNPGPRVSSRGKLRDTILDWEDSLPDRDLTLADEACRKADLSVTLGTSLQIKPSGNLPLITKKRGGKLVIVNLQATKHDKQADLRIHAYVDDVMTKLMKHLGLEVPEWLGPVVVESAEPAEPRQLFKFEPEARGLLKEESFAQCNGTAGLCPDLGTTLVEHGDSLKQDTGPPPTKKVKVEPLLT</sequence>
<dbReference type="GO" id="GO:1990166">
    <property type="term" value="P:protein localization to site of double-strand break"/>
    <property type="evidence" value="ECO:0007669"/>
    <property type="project" value="Ensembl"/>
</dbReference>
<dbReference type="GO" id="GO:0120186">
    <property type="term" value="P:negative regulation of protein localization to chromatin"/>
    <property type="evidence" value="ECO:0007669"/>
    <property type="project" value="Ensembl"/>
</dbReference>
<dbReference type="GO" id="GO:0140773">
    <property type="term" value="F:NAD-dependent protein demyristoylase activity"/>
    <property type="evidence" value="ECO:0007669"/>
    <property type="project" value="Ensembl"/>
</dbReference>
<dbReference type="GO" id="GO:0070212">
    <property type="term" value="P:protein poly-ADP-ribosylation"/>
    <property type="evidence" value="ECO:0007669"/>
    <property type="project" value="Ensembl"/>
</dbReference>
<dbReference type="GO" id="GO:0045820">
    <property type="term" value="P:negative regulation of glycolytic process"/>
    <property type="evidence" value="ECO:0007669"/>
    <property type="project" value="Ensembl"/>
</dbReference>
<dbReference type="GO" id="GO:0003684">
    <property type="term" value="F:damaged DNA binding"/>
    <property type="evidence" value="ECO:0007669"/>
    <property type="project" value="Ensembl"/>
</dbReference>
<dbReference type="GO" id="GO:2000781">
    <property type="term" value="P:positive regulation of double-strand break repair"/>
    <property type="evidence" value="ECO:0007669"/>
    <property type="project" value="Ensembl"/>
</dbReference>
<reference evidence="9" key="1">
    <citation type="submission" date="2017-10" db="EMBL/GenBank/DDBJ databases">
        <title>A new Pekin duck reference genome.</title>
        <authorList>
            <person name="Hou Z.-C."/>
            <person name="Zhou Z.-K."/>
            <person name="Zhu F."/>
            <person name="Hou S.-S."/>
        </authorList>
    </citation>
    <scope>NUCLEOTIDE SEQUENCE [LARGE SCALE GENOMIC DNA]</scope>
</reference>
<dbReference type="GO" id="GO:0140774">
    <property type="term" value="F:NAD-dependent protein depalmitoylase activity"/>
    <property type="evidence" value="ECO:0007669"/>
    <property type="project" value="Ensembl"/>
</dbReference>
<dbReference type="GO" id="GO:0046872">
    <property type="term" value="F:metal ion binding"/>
    <property type="evidence" value="ECO:0007669"/>
    <property type="project" value="UniProtKB-KW"/>
</dbReference>
<dbReference type="InterPro" id="IPR026590">
    <property type="entry name" value="Ssirtuin_cat_dom"/>
</dbReference>
<dbReference type="OMA" id="GGRCHRS"/>
<dbReference type="GO" id="GO:0006302">
    <property type="term" value="P:double-strand break repair"/>
    <property type="evidence" value="ECO:0007669"/>
    <property type="project" value="Ensembl"/>
</dbReference>
<dbReference type="GO" id="GO:0006606">
    <property type="term" value="P:protein import into nucleus"/>
    <property type="evidence" value="ECO:0007669"/>
    <property type="project" value="Ensembl"/>
</dbReference>
<feature type="domain" description="Deacetylase sirtuin-type" evidence="7">
    <location>
        <begin position="1"/>
        <end position="123"/>
    </location>
</feature>
<dbReference type="GO" id="GO:0035861">
    <property type="term" value="C:site of double-strand break"/>
    <property type="evidence" value="ECO:0007669"/>
    <property type="project" value="Ensembl"/>
</dbReference>
<dbReference type="GO" id="GO:0031490">
    <property type="term" value="F:chromatin DNA binding"/>
    <property type="evidence" value="ECO:0007669"/>
    <property type="project" value="Ensembl"/>
</dbReference>
<dbReference type="GO" id="GO:1903076">
    <property type="term" value="P:regulation of protein localization to plasma membrane"/>
    <property type="evidence" value="ECO:0007669"/>
    <property type="project" value="Ensembl"/>
</dbReference>
<dbReference type="GO" id="GO:0006094">
    <property type="term" value="P:gluconeogenesis"/>
    <property type="evidence" value="ECO:0007669"/>
    <property type="project" value="Ensembl"/>
</dbReference>
<dbReference type="GO" id="GO:0006096">
    <property type="term" value="P:glycolytic process"/>
    <property type="evidence" value="ECO:0007669"/>
    <property type="project" value="Ensembl"/>
</dbReference>
<feature type="region of interest" description="Disordered" evidence="6">
    <location>
        <begin position="179"/>
        <end position="203"/>
    </location>
</feature>
<keyword evidence="4" id="KW-0520">NAD</keyword>
<accession>A0A493TTT8</accession>
<dbReference type="AlphaFoldDB" id="A0A493TTT8"/>
<keyword evidence="3" id="KW-0862">Zinc</keyword>
<dbReference type="GO" id="GO:0007265">
    <property type="term" value="P:Ras protein signal transduction"/>
    <property type="evidence" value="ECO:0007669"/>
    <property type="project" value="Ensembl"/>
</dbReference>
<dbReference type="GO" id="GO:2000773">
    <property type="term" value="P:negative regulation of cellular senescence"/>
    <property type="evidence" value="ECO:0007669"/>
    <property type="project" value="Ensembl"/>
</dbReference>
<dbReference type="PANTHER" id="PTHR11085">
    <property type="entry name" value="NAD-DEPENDENT PROTEIN DEACYLASE SIRTUIN-5, MITOCHONDRIAL-RELATED"/>
    <property type="match status" value="1"/>
</dbReference>
<dbReference type="Ensembl" id="ENSAPLT00000036814.1">
    <property type="protein sequence ID" value="ENSAPLP00000029281.1"/>
    <property type="gene ID" value="ENSAPLG00000020295.1"/>
</dbReference>
<reference evidence="8" key="3">
    <citation type="submission" date="2025-09" db="UniProtKB">
        <authorList>
            <consortium name="Ensembl"/>
        </authorList>
    </citation>
    <scope>IDENTIFICATION</scope>
</reference>
<dbReference type="InterPro" id="IPR050134">
    <property type="entry name" value="NAD-dep_sirtuin_deacylases"/>
</dbReference>
<dbReference type="GO" id="GO:0035033">
    <property type="term" value="F:histone deacetylase regulator activity"/>
    <property type="evidence" value="ECO:0007669"/>
    <property type="project" value="Ensembl"/>
</dbReference>
<dbReference type="SUPFAM" id="SSF52467">
    <property type="entry name" value="DHS-like NAD/FAD-binding domain"/>
    <property type="match status" value="1"/>
</dbReference>
<dbReference type="Gene3D" id="3.40.50.1220">
    <property type="entry name" value="TPP-binding domain"/>
    <property type="match status" value="1"/>
</dbReference>
<dbReference type="STRING" id="8840.ENSAPLP00000029281"/>
<dbReference type="GO" id="GO:0046969">
    <property type="term" value="F:histone H3K9 deacetylase activity, NAD-dependent"/>
    <property type="evidence" value="ECO:0007669"/>
    <property type="project" value="Ensembl"/>
</dbReference>
<dbReference type="GO" id="GO:0031508">
    <property type="term" value="P:pericentric heterochromatin formation"/>
    <property type="evidence" value="ECO:0007669"/>
    <property type="project" value="Ensembl"/>
</dbReference>
<dbReference type="GeneTree" id="ENSGT00940000160088"/>
<dbReference type="GO" id="GO:0008340">
    <property type="term" value="P:determination of adult lifespan"/>
    <property type="evidence" value="ECO:0007669"/>
    <property type="project" value="Ensembl"/>
</dbReference>
<dbReference type="GO" id="GO:0006954">
    <property type="term" value="P:inflammatory response"/>
    <property type="evidence" value="ECO:0007669"/>
    <property type="project" value="Ensembl"/>
</dbReference>
<dbReference type="PROSITE" id="PS50305">
    <property type="entry name" value="SIRTUIN"/>
    <property type="match status" value="1"/>
</dbReference>
<dbReference type="GO" id="GO:2000774">
    <property type="term" value="P:positive regulation of cellular senescence"/>
    <property type="evidence" value="ECO:0007669"/>
    <property type="project" value="Ensembl"/>
</dbReference>
<dbReference type="Proteomes" id="UP000016666">
    <property type="component" value="Unassembled WGS sequence"/>
</dbReference>
<evidence type="ECO:0000256" key="3">
    <source>
        <dbReference type="ARBA" id="ARBA00022833"/>
    </source>
</evidence>
<dbReference type="PANTHER" id="PTHR11085:SF12">
    <property type="entry name" value="NAD-DEPENDENT PROTEIN DEACYLASE SIRTUIN-6"/>
    <property type="match status" value="1"/>
</dbReference>
<dbReference type="GO" id="GO:1905555">
    <property type="term" value="P:positive regulation of blood vessel branching"/>
    <property type="evidence" value="ECO:0007669"/>
    <property type="project" value="Ensembl"/>
</dbReference>
<dbReference type="FunFam" id="3.40.50.1220:FF:000029">
    <property type="entry name" value="NAD-dependent protein deacetylase sirtuin-6 isoform X2"/>
    <property type="match status" value="1"/>
</dbReference>
<dbReference type="GO" id="GO:0160239">
    <property type="term" value="P:transcription pausing by RNA polymerase II"/>
    <property type="evidence" value="ECO:0007669"/>
    <property type="project" value="Ensembl"/>
</dbReference>
<dbReference type="GO" id="GO:0032206">
    <property type="term" value="P:positive regulation of telomere maintenance"/>
    <property type="evidence" value="ECO:0007669"/>
    <property type="project" value="Ensembl"/>
</dbReference>
<dbReference type="InterPro" id="IPR029035">
    <property type="entry name" value="DHS-like_NAD/FAD-binding_dom"/>
</dbReference>
<dbReference type="GO" id="GO:0045722">
    <property type="term" value="P:positive regulation of gluconeogenesis"/>
    <property type="evidence" value="ECO:0007669"/>
    <property type="project" value="Ensembl"/>
</dbReference>
<evidence type="ECO:0000313" key="9">
    <source>
        <dbReference type="Proteomes" id="UP000016666"/>
    </source>
</evidence>
<comment type="caution">
    <text evidence="5">Lacks conserved residue(s) required for the propagation of feature annotation.</text>
</comment>
<dbReference type="GO" id="GO:0031509">
    <property type="term" value="P:subtelomeric heterochromatin formation"/>
    <property type="evidence" value="ECO:0007669"/>
    <property type="project" value="Ensembl"/>
</dbReference>
<protein>
    <recommendedName>
        <fullName evidence="1">protein acetyllysine N-acetyltransferase</fullName>
        <ecNumber evidence="1">2.3.1.286</ecNumber>
    </recommendedName>
</protein>
<dbReference type="GO" id="GO:0106222">
    <property type="term" value="F:lncRNA binding"/>
    <property type="evidence" value="ECO:0007669"/>
    <property type="project" value="Ensembl"/>
</dbReference>
<dbReference type="GO" id="GO:0000122">
    <property type="term" value="P:negative regulation of transcription by RNA polymerase II"/>
    <property type="evidence" value="ECO:0007669"/>
    <property type="project" value="Ensembl"/>
</dbReference>
<dbReference type="GO" id="GO:0099115">
    <property type="term" value="C:chromosome, subtelomeric region"/>
    <property type="evidence" value="ECO:0007669"/>
    <property type="project" value="Ensembl"/>
</dbReference>
<gene>
    <name evidence="8" type="primary">SIRT6</name>
</gene>
<organism evidence="8 9">
    <name type="scientific">Anas platyrhynchos platyrhynchos</name>
    <name type="common">Northern mallard</name>
    <dbReference type="NCBI Taxonomy" id="8840"/>
    <lineage>
        <taxon>Eukaryota</taxon>
        <taxon>Metazoa</taxon>
        <taxon>Chordata</taxon>
        <taxon>Craniata</taxon>
        <taxon>Vertebrata</taxon>
        <taxon>Euteleostomi</taxon>
        <taxon>Archelosauria</taxon>
        <taxon>Archosauria</taxon>
        <taxon>Dinosauria</taxon>
        <taxon>Saurischia</taxon>
        <taxon>Theropoda</taxon>
        <taxon>Coelurosauria</taxon>
        <taxon>Aves</taxon>
        <taxon>Neognathae</taxon>
        <taxon>Galloanserae</taxon>
        <taxon>Anseriformes</taxon>
        <taxon>Anatidae</taxon>
        <taxon>Anatinae</taxon>
        <taxon>Anas</taxon>
    </lineage>
</organism>
<dbReference type="GO" id="GO:0042803">
    <property type="term" value="F:protein homodimerization activity"/>
    <property type="evidence" value="ECO:0007669"/>
    <property type="project" value="Ensembl"/>
</dbReference>
<dbReference type="GO" id="GO:0032436">
    <property type="term" value="P:positive regulation of proteasomal ubiquitin-dependent protein catabolic process"/>
    <property type="evidence" value="ECO:0007669"/>
    <property type="project" value="Ensembl"/>
</dbReference>
<reference evidence="8" key="2">
    <citation type="submission" date="2025-08" db="UniProtKB">
        <authorList>
            <consortium name="Ensembl"/>
        </authorList>
    </citation>
    <scope>IDENTIFICATION</scope>
</reference>
<dbReference type="GO" id="GO:2000738">
    <property type="term" value="P:positive regulation of stem cell differentiation"/>
    <property type="evidence" value="ECO:0007669"/>
    <property type="project" value="Ensembl"/>
</dbReference>
<evidence type="ECO:0000256" key="1">
    <source>
        <dbReference type="ARBA" id="ARBA00012928"/>
    </source>
</evidence>
<dbReference type="GO" id="GO:0140612">
    <property type="term" value="F:DNA damage sensor activity"/>
    <property type="evidence" value="ECO:0007669"/>
    <property type="project" value="Ensembl"/>
</dbReference>
<evidence type="ECO:0000256" key="4">
    <source>
        <dbReference type="ARBA" id="ARBA00023027"/>
    </source>
</evidence>
<keyword evidence="9" id="KW-1185">Reference proteome</keyword>
<evidence type="ECO:0000256" key="2">
    <source>
        <dbReference type="ARBA" id="ARBA00022723"/>
    </source>
</evidence>
<dbReference type="GO" id="GO:0070403">
    <property type="term" value="F:NAD+ binding"/>
    <property type="evidence" value="ECO:0007669"/>
    <property type="project" value="TreeGrafter"/>
</dbReference>
<dbReference type="GO" id="GO:0005654">
    <property type="term" value="C:nucleoplasm"/>
    <property type="evidence" value="ECO:0007669"/>
    <property type="project" value="Ensembl"/>
</dbReference>
<dbReference type="GO" id="GO:0046827">
    <property type="term" value="P:positive regulation of protein export from nucleus"/>
    <property type="evidence" value="ECO:0007669"/>
    <property type="project" value="Ensembl"/>
</dbReference>
<dbReference type="GO" id="GO:1902732">
    <property type="term" value="P:positive regulation of chondrocyte proliferation"/>
    <property type="evidence" value="ECO:0007669"/>
    <property type="project" value="Ensembl"/>
</dbReference>
<dbReference type="GO" id="GO:0140765">
    <property type="term" value="F:histone H3K56 deacetylase activity, NAD-dependent"/>
    <property type="evidence" value="ECO:0007669"/>
    <property type="project" value="Ensembl"/>
</dbReference>
<proteinExistence type="predicted"/>
<dbReference type="GO" id="GO:0031491">
    <property type="term" value="F:nucleosome binding"/>
    <property type="evidence" value="ECO:0007669"/>
    <property type="project" value="Ensembl"/>
</dbReference>
<evidence type="ECO:0000259" key="7">
    <source>
        <dbReference type="PROSITE" id="PS50305"/>
    </source>
</evidence>
<dbReference type="GO" id="GO:1905564">
    <property type="term" value="P:positive regulation of vascular endothelial cell proliferation"/>
    <property type="evidence" value="ECO:0007669"/>
    <property type="project" value="Ensembl"/>
</dbReference>
<dbReference type="GO" id="GO:0003714">
    <property type="term" value="F:transcription corepressor activity"/>
    <property type="evidence" value="ECO:0007669"/>
    <property type="project" value="TreeGrafter"/>
</dbReference>
<keyword evidence="2" id="KW-0479">Metal-binding</keyword>
<dbReference type="GO" id="GO:0009411">
    <property type="term" value="P:response to UV"/>
    <property type="evidence" value="ECO:0007669"/>
    <property type="project" value="Ensembl"/>
</dbReference>
<dbReference type="GO" id="GO:0005721">
    <property type="term" value="C:pericentric heterochromatin"/>
    <property type="evidence" value="ECO:0007669"/>
    <property type="project" value="Ensembl"/>
</dbReference>
<evidence type="ECO:0000256" key="5">
    <source>
        <dbReference type="PROSITE-ProRule" id="PRU00236"/>
    </source>
</evidence>
<dbReference type="GO" id="GO:1902459">
    <property type="term" value="P:positive regulation of stem cell population maintenance"/>
    <property type="evidence" value="ECO:0007669"/>
    <property type="project" value="Ensembl"/>
</dbReference>
<evidence type="ECO:0000313" key="8">
    <source>
        <dbReference type="Ensembl" id="ENSAPLP00000029281.1"/>
    </source>
</evidence>